<sequence length="59" mass="7019">MKSIPVQKWGDRNFKNFLQLFALAIQLSLIPYKEVIEILGISRNTYYKYKKELLLSNIK</sequence>
<accession>A0A414B778</accession>
<protein>
    <submittedName>
        <fullName evidence="1">Uncharacterized protein</fullName>
    </submittedName>
</protein>
<evidence type="ECO:0000313" key="1">
    <source>
        <dbReference type="EMBL" id="RHC66394.1"/>
    </source>
</evidence>
<dbReference type="Proteomes" id="UP000284621">
    <property type="component" value="Unassembled WGS sequence"/>
</dbReference>
<dbReference type="EMBL" id="QSID01000004">
    <property type="protein sequence ID" value="RHC66394.1"/>
    <property type="molecule type" value="Genomic_DNA"/>
</dbReference>
<dbReference type="AlphaFoldDB" id="A0A414B778"/>
<comment type="caution">
    <text evidence="1">The sequence shown here is derived from an EMBL/GenBank/DDBJ whole genome shotgun (WGS) entry which is preliminary data.</text>
</comment>
<name>A0A414B778_9FIRM</name>
<organism evidence="1 2">
    <name type="scientific">Anaerobutyricum hallii</name>
    <dbReference type="NCBI Taxonomy" id="39488"/>
    <lineage>
        <taxon>Bacteria</taxon>
        <taxon>Bacillati</taxon>
        <taxon>Bacillota</taxon>
        <taxon>Clostridia</taxon>
        <taxon>Lachnospirales</taxon>
        <taxon>Lachnospiraceae</taxon>
        <taxon>Anaerobutyricum</taxon>
    </lineage>
</organism>
<keyword evidence="2" id="KW-1185">Reference proteome</keyword>
<proteinExistence type="predicted"/>
<dbReference type="RefSeq" id="WP_118380706.1">
    <property type="nucleotide sequence ID" value="NZ_CABJFJ010000004.1"/>
</dbReference>
<reference evidence="1 2" key="1">
    <citation type="submission" date="2018-08" db="EMBL/GenBank/DDBJ databases">
        <title>A genome reference for cultivated species of the human gut microbiota.</title>
        <authorList>
            <person name="Zou Y."/>
            <person name="Xue W."/>
            <person name="Luo G."/>
        </authorList>
    </citation>
    <scope>NUCLEOTIDE SEQUENCE [LARGE SCALE GENOMIC DNA]</scope>
    <source>
        <strain evidence="1 2">AM34-3LB</strain>
    </source>
</reference>
<gene>
    <name evidence="1" type="ORF">DW833_04450</name>
</gene>
<evidence type="ECO:0000313" key="2">
    <source>
        <dbReference type="Proteomes" id="UP000284621"/>
    </source>
</evidence>